<keyword evidence="3" id="KW-1185">Reference proteome</keyword>
<accession>A0ABV6BT42</accession>
<dbReference type="RefSeq" id="WP_379686564.1">
    <property type="nucleotide sequence ID" value="NZ_JBHLYW010000009.1"/>
</dbReference>
<comment type="caution">
    <text evidence="2">The sequence shown here is derived from an EMBL/GenBank/DDBJ whole genome shotgun (WGS) entry which is preliminary data.</text>
</comment>
<evidence type="ECO:0000313" key="3">
    <source>
        <dbReference type="Proteomes" id="UP001589734"/>
    </source>
</evidence>
<dbReference type="EMBL" id="JBHLYW010000009">
    <property type="protein sequence ID" value="MFC0077807.1"/>
    <property type="molecule type" value="Genomic_DNA"/>
</dbReference>
<evidence type="ECO:0000313" key="2">
    <source>
        <dbReference type="EMBL" id="MFC0077807.1"/>
    </source>
</evidence>
<gene>
    <name evidence="2" type="ORF">ACFFLS_12220</name>
</gene>
<sequence length="237" mass="26866">MNYAKDNYFGNSTTARAKKTKTASRTAQRVHGLDAETQRCRRGAERQTPVSACGDASNGFLKAAFLPKLEQSKAVLPCQENAKMQEDFYASLDRLANHYGIAPMATRHFKYPYNLALAVLDLQEKLRKSVQHFSELQVVQQSGKMYLLSEEKYSTGTTLYYIPVAPVYQMLRDPKYKKTHSFFYRCALISITAQTCRITGSRTVICTGSMKCTETGQSRRRTGKKTKGIWVSLTRRK</sequence>
<dbReference type="Proteomes" id="UP001589734">
    <property type="component" value="Unassembled WGS sequence"/>
</dbReference>
<reference evidence="2 3" key="1">
    <citation type="submission" date="2024-09" db="EMBL/GenBank/DDBJ databases">
        <authorList>
            <person name="Sun Q."/>
            <person name="Mori K."/>
        </authorList>
    </citation>
    <scope>NUCLEOTIDE SEQUENCE [LARGE SCALE GENOMIC DNA]</scope>
    <source>
        <strain evidence="2 3">CGMCC 1.12926</strain>
    </source>
</reference>
<evidence type="ECO:0000256" key="1">
    <source>
        <dbReference type="SAM" id="MobiDB-lite"/>
    </source>
</evidence>
<protein>
    <submittedName>
        <fullName evidence="2">Uncharacterized protein</fullName>
    </submittedName>
</protein>
<name>A0ABV6BT42_9FLAO</name>
<feature type="region of interest" description="Disordered" evidence="1">
    <location>
        <begin position="14"/>
        <end position="34"/>
    </location>
</feature>
<proteinExistence type="predicted"/>
<organism evidence="2 3">
    <name type="scientific">Flavobacterium procerum</name>
    <dbReference type="NCBI Taxonomy" id="1455569"/>
    <lineage>
        <taxon>Bacteria</taxon>
        <taxon>Pseudomonadati</taxon>
        <taxon>Bacteroidota</taxon>
        <taxon>Flavobacteriia</taxon>
        <taxon>Flavobacteriales</taxon>
        <taxon>Flavobacteriaceae</taxon>
        <taxon>Flavobacterium</taxon>
    </lineage>
</organism>